<sequence>MRHYALFDDAVWSPAPHNYSGGNPSFSSKEIRLVILQPSCQWSSLIQCNIYTTSLEGNPPPTYDVLSYAWHGTSRTKQLQLNGEIVQPTESLESALRHLRRHEESRVLWIDEMCVNQADAAERNYAVRSMRSIFQQAQNVIAWLGDESDGSEEVFEHVAELSRFVQSERDTDKPFDSLLRRDYWTRIWILQEIVLAKDAML</sequence>
<organism evidence="2 3">
    <name type="scientific">Glonium stellatum</name>
    <dbReference type="NCBI Taxonomy" id="574774"/>
    <lineage>
        <taxon>Eukaryota</taxon>
        <taxon>Fungi</taxon>
        <taxon>Dikarya</taxon>
        <taxon>Ascomycota</taxon>
        <taxon>Pezizomycotina</taxon>
        <taxon>Dothideomycetes</taxon>
        <taxon>Pleosporomycetidae</taxon>
        <taxon>Gloniales</taxon>
        <taxon>Gloniaceae</taxon>
        <taxon>Glonium</taxon>
    </lineage>
</organism>
<reference evidence="2 3" key="1">
    <citation type="journal article" date="2016" name="Nat. Commun.">
        <title>Ectomycorrhizal ecology is imprinted in the genome of the dominant symbiotic fungus Cenococcum geophilum.</title>
        <authorList>
            <consortium name="DOE Joint Genome Institute"/>
            <person name="Peter M."/>
            <person name="Kohler A."/>
            <person name="Ohm R.A."/>
            <person name="Kuo A."/>
            <person name="Krutzmann J."/>
            <person name="Morin E."/>
            <person name="Arend M."/>
            <person name="Barry K.W."/>
            <person name="Binder M."/>
            <person name="Choi C."/>
            <person name="Clum A."/>
            <person name="Copeland A."/>
            <person name="Grisel N."/>
            <person name="Haridas S."/>
            <person name="Kipfer T."/>
            <person name="LaButti K."/>
            <person name="Lindquist E."/>
            <person name="Lipzen A."/>
            <person name="Maire R."/>
            <person name="Meier B."/>
            <person name="Mihaltcheva S."/>
            <person name="Molinier V."/>
            <person name="Murat C."/>
            <person name="Poggeler S."/>
            <person name="Quandt C.A."/>
            <person name="Sperisen C."/>
            <person name="Tritt A."/>
            <person name="Tisserant E."/>
            <person name="Crous P.W."/>
            <person name="Henrissat B."/>
            <person name="Nehls U."/>
            <person name="Egli S."/>
            <person name="Spatafora J.W."/>
            <person name="Grigoriev I.V."/>
            <person name="Martin F.M."/>
        </authorList>
    </citation>
    <scope>NUCLEOTIDE SEQUENCE [LARGE SCALE GENOMIC DNA]</scope>
    <source>
        <strain evidence="2 3">CBS 207.34</strain>
    </source>
</reference>
<dbReference type="PANTHER" id="PTHR24148">
    <property type="entry name" value="ANKYRIN REPEAT DOMAIN-CONTAINING PROTEIN 39 HOMOLOG-RELATED"/>
    <property type="match status" value="1"/>
</dbReference>
<dbReference type="AlphaFoldDB" id="A0A8E2JNG0"/>
<name>A0A8E2JNG0_9PEZI</name>
<dbReference type="OrthoDB" id="194358at2759"/>
<evidence type="ECO:0000313" key="3">
    <source>
        <dbReference type="Proteomes" id="UP000250140"/>
    </source>
</evidence>
<feature type="domain" description="Heterokaryon incompatibility" evidence="1">
    <location>
        <begin position="63"/>
        <end position="192"/>
    </location>
</feature>
<keyword evidence="3" id="KW-1185">Reference proteome</keyword>
<dbReference type="PANTHER" id="PTHR24148:SF79">
    <property type="entry name" value="HETEROKARYON INCOMPATIBILITY DOMAIN-CONTAINING PROTEIN"/>
    <property type="match status" value="1"/>
</dbReference>
<proteinExistence type="predicted"/>
<dbReference type="InterPro" id="IPR052895">
    <property type="entry name" value="HetReg/Transcr_Mod"/>
</dbReference>
<dbReference type="Proteomes" id="UP000250140">
    <property type="component" value="Unassembled WGS sequence"/>
</dbReference>
<dbReference type="Pfam" id="PF06985">
    <property type="entry name" value="HET"/>
    <property type="match status" value="1"/>
</dbReference>
<gene>
    <name evidence="2" type="ORF">AOQ84DRAFT_302354</name>
</gene>
<feature type="non-terminal residue" evidence="2">
    <location>
        <position position="1"/>
    </location>
</feature>
<dbReference type="InterPro" id="IPR010730">
    <property type="entry name" value="HET"/>
</dbReference>
<evidence type="ECO:0000313" key="2">
    <source>
        <dbReference type="EMBL" id="OCL03674.1"/>
    </source>
</evidence>
<evidence type="ECO:0000259" key="1">
    <source>
        <dbReference type="Pfam" id="PF06985"/>
    </source>
</evidence>
<dbReference type="EMBL" id="KV750698">
    <property type="protein sequence ID" value="OCL03674.1"/>
    <property type="molecule type" value="Genomic_DNA"/>
</dbReference>
<protein>
    <submittedName>
        <fullName evidence="2">HET-domain-containing protein</fullName>
    </submittedName>
</protein>
<accession>A0A8E2JNG0</accession>